<protein>
    <recommendedName>
        <fullName evidence="3">Serine-threonine/tyrosine-protein kinase catalytic domain-containing protein</fullName>
    </recommendedName>
</protein>
<dbReference type="Proteomes" id="UP000479710">
    <property type="component" value="Unassembled WGS sequence"/>
</dbReference>
<sequence>MVIAPWIWSVTGCGAGEMHVLDRCLAAEPTPRQLEAADLVAWTAAHCLQDRGEDRPAMSDVVARLQAALELVRCDD</sequence>
<dbReference type="EMBL" id="SPHZ02000010">
    <property type="protein sequence ID" value="KAF0896259.1"/>
    <property type="molecule type" value="Genomic_DNA"/>
</dbReference>
<reference evidence="1 2" key="1">
    <citation type="submission" date="2019-11" db="EMBL/GenBank/DDBJ databases">
        <title>Whole genome sequence of Oryza granulata.</title>
        <authorList>
            <person name="Li W."/>
        </authorList>
    </citation>
    <scope>NUCLEOTIDE SEQUENCE [LARGE SCALE GENOMIC DNA]</scope>
    <source>
        <strain evidence="2">cv. Menghai</strain>
        <tissue evidence="1">Leaf</tissue>
    </source>
</reference>
<comment type="caution">
    <text evidence="1">The sequence shown here is derived from an EMBL/GenBank/DDBJ whole genome shotgun (WGS) entry which is preliminary data.</text>
</comment>
<keyword evidence="2" id="KW-1185">Reference proteome</keyword>
<accession>A0A6G1C7S1</accession>
<organism evidence="1 2">
    <name type="scientific">Oryza meyeriana var. granulata</name>
    <dbReference type="NCBI Taxonomy" id="110450"/>
    <lineage>
        <taxon>Eukaryota</taxon>
        <taxon>Viridiplantae</taxon>
        <taxon>Streptophyta</taxon>
        <taxon>Embryophyta</taxon>
        <taxon>Tracheophyta</taxon>
        <taxon>Spermatophyta</taxon>
        <taxon>Magnoliopsida</taxon>
        <taxon>Liliopsida</taxon>
        <taxon>Poales</taxon>
        <taxon>Poaceae</taxon>
        <taxon>BOP clade</taxon>
        <taxon>Oryzoideae</taxon>
        <taxon>Oryzeae</taxon>
        <taxon>Oryzinae</taxon>
        <taxon>Oryza</taxon>
        <taxon>Oryza meyeriana</taxon>
    </lineage>
</organism>
<evidence type="ECO:0000313" key="2">
    <source>
        <dbReference type="Proteomes" id="UP000479710"/>
    </source>
</evidence>
<dbReference type="PANTHER" id="PTHR46146:SF3">
    <property type="entry name" value="SERINE_THREONINE-PROTEIN KINASE-LIKE PROTEIN CCR3-RELATED"/>
    <property type="match status" value="1"/>
</dbReference>
<evidence type="ECO:0000313" key="1">
    <source>
        <dbReference type="EMBL" id="KAF0896259.1"/>
    </source>
</evidence>
<gene>
    <name evidence="1" type="ORF">E2562_019741</name>
</gene>
<dbReference type="AlphaFoldDB" id="A0A6G1C7S1"/>
<name>A0A6G1C7S1_9ORYZ</name>
<proteinExistence type="predicted"/>
<evidence type="ECO:0008006" key="3">
    <source>
        <dbReference type="Google" id="ProtNLM"/>
    </source>
</evidence>
<dbReference type="PANTHER" id="PTHR46146">
    <property type="entry name" value="SERINE/THREONINE-PROTEIN KINASE-LIKE PROTEIN CCR4"/>
    <property type="match status" value="1"/>
</dbReference>
<dbReference type="OrthoDB" id="4062651at2759"/>